<comment type="cofactor">
    <cofactor evidence="1 6">
        <name>FAD</name>
        <dbReference type="ChEBI" id="CHEBI:57692"/>
    </cofactor>
</comment>
<feature type="binding site" evidence="6">
    <location>
        <position position="213"/>
    </location>
    <ligand>
        <name>D-dopa</name>
        <dbReference type="ChEBI" id="CHEBI:149689"/>
    </ligand>
</feature>
<feature type="domain" description="FAD dependent oxidoreductase" evidence="7">
    <location>
        <begin position="107"/>
        <end position="330"/>
    </location>
</feature>
<dbReference type="InterPro" id="IPR006076">
    <property type="entry name" value="FAD-dep_OxRdtase"/>
</dbReference>
<dbReference type="InterPro" id="IPR023209">
    <property type="entry name" value="DAO"/>
</dbReference>
<evidence type="ECO:0000256" key="4">
    <source>
        <dbReference type="ARBA" id="ARBA00022827"/>
    </source>
</evidence>
<evidence type="ECO:0000313" key="8">
    <source>
        <dbReference type="EMBL" id="KAG0257791.1"/>
    </source>
</evidence>
<organism evidence="8 9">
    <name type="scientific">Actinomortierella ambigua</name>
    <dbReference type="NCBI Taxonomy" id="1343610"/>
    <lineage>
        <taxon>Eukaryota</taxon>
        <taxon>Fungi</taxon>
        <taxon>Fungi incertae sedis</taxon>
        <taxon>Mucoromycota</taxon>
        <taxon>Mortierellomycotina</taxon>
        <taxon>Mortierellomycetes</taxon>
        <taxon>Mortierellales</taxon>
        <taxon>Mortierellaceae</taxon>
        <taxon>Actinomortierella</taxon>
    </lineage>
</organism>
<sequence length="360" mass="40464">MPRKPIAVVVDVTIVSHEFPRSNYGPDFASPKAGAHWRTMCDEDDERSKRYDSLSYSALKELALNPNSGVHMRKAIDYFDYDHTGRGSQPWWSTVVDNFHTVHDSADFPIGYSYTTPVITPEIYLWFLLTEFRRLGGRTLCQQVSHVLDAIQWIAMKHRPVTVVINCTGHGARHLGGVNDHRCYQTRGQTILVRAAWVEETITWLSKTGEAMYIIPRANGEVILGGTKESYINDDKPRGTTTTHILSTILKRYPNILPPGSTEKYAKNPDLMSKFDIVDMRVGFRPSRIGGIRIDVEQSRTGYDEPILIAHNYGHGGAGYQSSWGCAQEVFEKISAARKEPSWTSTTTTVDADPSSKARL</sequence>
<keyword evidence="9" id="KW-1185">Reference proteome</keyword>
<feature type="binding site" evidence="6">
    <location>
        <position position="168"/>
    </location>
    <ligand>
        <name>FAD</name>
        <dbReference type="ChEBI" id="CHEBI:57692"/>
    </ligand>
</feature>
<accession>A0A9P6U2K7</accession>
<proteinExistence type="inferred from homology"/>
<evidence type="ECO:0000256" key="2">
    <source>
        <dbReference type="ARBA" id="ARBA00006730"/>
    </source>
</evidence>
<evidence type="ECO:0000256" key="1">
    <source>
        <dbReference type="ARBA" id="ARBA00001974"/>
    </source>
</evidence>
<evidence type="ECO:0000256" key="5">
    <source>
        <dbReference type="ARBA" id="ARBA00023002"/>
    </source>
</evidence>
<evidence type="ECO:0000256" key="6">
    <source>
        <dbReference type="PIRSR" id="PIRSR000189-1"/>
    </source>
</evidence>
<keyword evidence="5" id="KW-0560">Oxidoreductase</keyword>
<dbReference type="PANTHER" id="PTHR11530:SF11">
    <property type="entry name" value="D-ASPARTATE OXIDASE"/>
    <property type="match status" value="1"/>
</dbReference>
<feature type="binding site" evidence="6">
    <location>
        <position position="317"/>
    </location>
    <ligand>
        <name>D-dopa</name>
        <dbReference type="ChEBI" id="CHEBI:149689"/>
    </ligand>
</feature>
<evidence type="ECO:0000313" key="9">
    <source>
        <dbReference type="Proteomes" id="UP000807716"/>
    </source>
</evidence>
<dbReference type="PIRSF" id="PIRSF000189">
    <property type="entry name" value="D-aa_oxidase"/>
    <property type="match status" value="1"/>
</dbReference>
<gene>
    <name evidence="8" type="ORF">DFQ27_004932</name>
</gene>
<dbReference type="GO" id="GO:0019478">
    <property type="term" value="P:D-amino acid catabolic process"/>
    <property type="evidence" value="ECO:0007669"/>
    <property type="project" value="TreeGrafter"/>
</dbReference>
<dbReference type="Gene3D" id="3.40.50.720">
    <property type="entry name" value="NAD(P)-binding Rossmann-like Domain"/>
    <property type="match status" value="1"/>
</dbReference>
<dbReference type="GO" id="GO:0003884">
    <property type="term" value="F:D-amino-acid oxidase activity"/>
    <property type="evidence" value="ECO:0007669"/>
    <property type="project" value="InterPro"/>
</dbReference>
<dbReference type="AlphaFoldDB" id="A0A9P6U2K7"/>
<keyword evidence="3" id="KW-0285">Flavoprotein</keyword>
<dbReference type="GO" id="GO:0005737">
    <property type="term" value="C:cytoplasm"/>
    <property type="evidence" value="ECO:0007669"/>
    <property type="project" value="TreeGrafter"/>
</dbReference>
<reference evidence="8" key="1">
    <citation type="journal article" date="2020" name="Fungal Divers.">
        <title>Resolving the Mortierellaceae phylogeny through synthesis of multi-gene phylogenetics and phylogenomics.</title>
        <authorList>
            <person name="Vandepol N."/>
            <person name="Liber J."/>
            <person name="Desiro A."/>
            <person name="Na H."/>
            <person name="Kennedy M."/>
            <person name="Barry K."/>
            <person name="Grigoriev I.V."/>
            <person name="Miller A.N."/>
            <person name="O'Donnell K."/>
            <person name="Stajich J.E."/>
            <person name="Bonito G."/>
        </authorList>
    </citation>
    <scope>NUCLEOTIDE SEQUENCE</scope>
    <source>
        <strain evidence="8">BC1065</strain>
    </source>
</reference>
<evidence type="ECO:0000259" key="7">
    <source>
        <dbReference type="Pfam" id="PF01266"/>
    </source>
</evidence>
<dbReference type="EMBL" id="JAAAJB010000347">
    <property type="protein sequence ID" value="KAG0257791.1"/>
    <property type="molecule type" value="Genomic_DNA"/>
</dbReference>
<name>A0A9P6U2K7_9FUNG</name>
<evidence type="ECO:0000256" key="3">
    <source>
        <dbReference type="ARBA" id="ARBA00022630"/>
    </source>
</evidence>
<dbReference type="Proteomes" id="UP000807716">
    <property type="component" value="Unassembled WGS sequence"/>
</dbReference>
<feature type="binding site" evidence="6">
    <location>
        <position position="285"/>
    </location>
    <ligand>
        <name>D-dopa</name>
        <dbReference type="ChEBI" id="CHEBI:149689"/>
    </ligand>
</feature>
<comment type="similarity">
    <text evidence="2">Belongs to the DAMOX/DASOX family.</text>
</comment>
<comment type="caution">
    <text evidence="8">The sequence shown here is derived from an EMBL/GenBank/DDBJ whole genome shotgun (WGS) entry which is preliminary data.</text>
</comment>
<dbReference type="SUPFAM" id="SSF54373">
    <property type="entry name" value="FAD-linked reductases, C-terminal domain"/>
    <property type="match status" value="1"/>
</dbReference>
<protein>
    <recommendedName>
        <fullName evidence="7">FAD dependent oxidoreductase domain-containing protein</fullName>
    </recommendedName>
</protein>
<keyword evidence="4 6" id="KW-0274">FAD</keyword>
<dbReference type="SUPFAM" id="SSF51971">
    <property type="entry name" value="Nucleotide-binding domain"/>
    <property type="match status" value="1"/>
</dbReference>
<dbReference type="PANTHER" id="PTHR11530">
    <property type="entry name" value="D-AMINO ACID OXIDASE"/>
    <property type="match status" value="1"/>
</dbReference>
<dbReference type="GO" id="GO:0071949">
    <property type="term" value="F:FAD binding"/>
    <property type="evidence" value="ECO:0007669"/>
    <property type="project" value="InterPro"/>
</dbReference>
<dbReference type="Pfam" id="PF01266">
    <property type="entry name" value="DAO"/>
    <property type="match status" value="1"/>
</dbReference>
<dbReference type="Gene3D" id="3.30.9.10">
    <property type="entry name" value="D-Amino Acid Oxidase, subunit A, domain 2"/>
    <property type="match status" value="1"/>
</dbReference>
<dbReference type="OrthoDB" id="2015447at2759"/>